<sequence length="371" mass="40726">MEIFTFRKANIIAMNSARKIGRKSAKPPSEKFRRKSPVQNEQITESCCSCLAGSTPKPKPVRILNAPTQLCLASSSTPKSRKWPLNEDDHSSQSTNGQPHRTDPPVSLKPVVGDLDVCVLVKAKPLPPSSSSSSFPHHNQSPSPLRWSIENSTALSSSSRTRDGPSTQVFQHIASLQAGFRPKAKYSHLHRVTTTIRDQRQPSAPAPIQHKGLPFSDDFESDCPEHFVSKGKTLLPDDGGAAVHRVGNQAFSLKSSSSEVNLDAGVEYLLFRIVAQTFILISFPLRREKKGEELWKFARLLDGDDAGGEVSEPWLVVTHPDNEDFDSDLFFFFLALRGVAAATSGLFRSWRSNFNGPEARASVGSVLAARL</sequence>
<dbReference type="AlphaFoldDB" id="A0A9J6CWD5"/>
<keyword evidence="3" id="KW-1185">Reference proteome</keyword>
<organism evidence="2 3">
    <name type="scientific">Rhipicephalus microplus</name>
    <name type="common">Cattle tick</name>
    <name type="synonym">Boophilus microplus</name>
    <dbReference type="NCBI Taxonomy" id="6941"/>
    <lineage>
        <taxon>Eukaryota</taxon>
        <taxon>Metazoa</taxon>
        <taxon>Ecdysozoa</taxon>
        <taxon>Arthropoda</taxon>
        <taxon>Chelicerata</taxon>
        <taxon>Arachnida</taxon>
        <taxon>Acari</taxon>
        <taxon>Parasitiformes</taxon>
        <taxon>Ixodida</taxon>
        <taxon>Ixodoidea</taxon>
        <taxon>Ixodidae</taxon>
        <taxon>Rhipicephalinae</taxon>
        <taxon>Rhipicephalus</taxon>
        <taxon>Boophilus</taxon>
    </lineage>
</organism>
<reference evidence="2" key="2">
    <citation type="submission" date="2021-09" db="EMBL/GenBank/DDBJ databases">
        <authorList>
            <person name="Jia N."/>
            <person name="Wang J."/>
            <person name="Shi W."/>
            <person name="Du L."/>
            <person name="Sun Y."/>
            <person name="Zhan W."/>
            <person name="Jiang J."/>
            <person name="Wang Q."/>
            <person name="Zhang B."/>
            <person name="Ji P."/>
            <person name="Sakyi L.B."/>
            <person name="Cui X."/>
            <person name="Yuan T."/>
            <person name="Jiang B."/>
            <person name="Yang W."/>
            <person name="Lam T.T.-Y."/>
            <person name="Chang Q."/>
            <person name="Ding S."/>
            <person name="Wang X."/>
            <person name="Zhu J."/>
            <person name="Ruan X."/>
            <person name="Zhao L."/>
            <person name="Wei J."/>
            <person name="Que T."/>
            <person name="Du C."/>
            <person name="Cheng J."/>
            <person name="Dai P."/>
            <person name="Han X."/>
            <person name="Huang E."/>
            <person name="Gao Y."/>
            <person name="Liu J."/>
            <person name="Shao H."/>
            <person name="Ye R."/>
            <person name="Li L."/>
            <person name="Wei W."/>
            <person name="Wang X."/>
            <person name="Wang C."/>
            <person name="Huo Q."/>
            <person name="Li W."/>
            <person name="Guo W."/>
            <person name="Chen H."/>
            <person name="Chen S."/>
            <person name="Zhou L."/>
            <person name="Zhou L."/>
            <person name="Ni X."/>
            <person name="Tian J."/>
            <person name="Zhou Y."/>
            <person name="Sheng Y."/>
            <person name="Liu T."/>
            <person name="Pan Y."/>
            <person name="Xia L."/>
            <person name="Li J."/>
            <person name="Zhao F."/>
            <person name="Cao W."/>
        </authorList>
    </citation>
    <scope>NUCLEOTIDE SEQUENCE</scope>
    <source>
        <strain evidence="2">Rmic-2018</strain>
        <tissue evidence="2">Larvae</tissue>
    </source>
</reference>
<evidence type="ECO:0000256" key="1">
    <source>
        <dbReference type="SAM" id="MobiDB-lite"/>
    </source>
</evidence>
<feature type="compositionally biased region" description="Low complexity" evidence="1">
    <location>
        <begin position="129"/>
        <end position="144"/>
    </location>
</feature>
<dbReference type="EMBL" id="JABSTU010005711">
    <property type="protein sequence ID" value="KAH7938708.1"/>
    <property type="molecule type" value="Genomic_DNA"/>
</dbReference>
<feature type="region of interest" description="Disordered" evidence="1">
    <location>
        <begin position="74"/>
        <end position="109"/>
    </location>
</feature>
<accession>A0A9J6CWD5</accession>
<feature type="region of interest" description="Disordered" evidence="1">
    <location>
        <begin position="127"/>
        <end position="146"/>
    </location>
</feature>
<evidence type="ECO:0000313" key="3">
    <source>
        <dbReference type="Proteomes" id="UP000821866"/>
    </source>
</evidence>
<reference evidence="2" key="1">
    <citation type="journal article" date="2020" name="Cell">
        <title>Large-Scale Comparative Analyses of Tick Genomes Elucidate Their Genetic Diversity and Vector Capacities.</title>
        <authorList>
            <consortium name="Tick Genome and Microbiome Consortium (TIGMIC)"/>
            <person name="Jia N."/>
            <person name="Wang J."/>
            <person name="Shi W."/>
            <person name="Du L."/>
            <person name="Sun Y."/>
            <person name="Zhan W."/>
            <person name="Jiang J.F."/>
            <person name="Wang Q."/>
            <person name="Zhang B."/>
            <person name="Ji P."/>
            <person name="Bell-Sakyi L."/>
            <person name="Cui X.M."/>
            <person name="Yuan T.T."/>
            <person name="Jiang B.G."/>
            <person name="Yang W.F."/>
            <person name="Lam T.T."/>
            <person name="Chang Q.C."/>
            <person name="Ding S.J."/>
            <person name="Wang X.J."/>
            <person name="Zhu J.G."/>
            <person name="Ruan X.D."/>
            <person name="Zhao L."/>
            <person name="Wei J.T."/>
            <person name="Ye R.Z."/>
            <person name="Que T.C."/>
            <person name="Du C.H."/>
            <person name="Zhou Y.H."/>
            <person name="Cheng J.X."/>
            <person name="Dai P.F."/>
            <person name="Guo W.B."/>
            <person name="Han X.H."/>
            <person name="Huang E.J."/>
            <person name="Li L.F."/>
            <person name="Wei W."/>
            <person name="Gao Y.C."/>
            <person name="Liu J.Z."/>
            <person name="Shao H.Z."/>
            <person name="Wang X."/>
            <person name="Wang C.C."/>
            <person name="Yang T.C."/>
            <person name="Huo Q.B."/>
            <person name="Li W."/>
            <person name="Chen H.Y."/>
            <person name="Chen S.E."/>
            <person name="Zhou L.G."/>
            <person name="Ni X.B."/>
            <person name="Tian J.H."/>
            <person name="Sheng Y."/>
            <person name="Liu T."/>
            <person name="Pan Y.S."/>
            <person name="Xia L.Y."/>
            <person name="Li J."/>
            <person name="Zhao F."/>
            <person name="Cao W.C."/>
        </authorList>
    </citation>
    <scope>NUCLEOTIDE SEQUENCE</scope>
    <source>
        <strain evidence="2">Rmic-2018</strain>
    </source>
</reference>
<evidence type="ECO:0000313" key="2">
    <source>
        <dbReference type="EMBL" id="KAH7938708.1"/>
    </source>
</evidence>
<gene>
    <name evidence="2" type="ORF">HPB51_028773</name>
</gene>
<proteinExistence type="predicted"/>
<dbReference type="Proteomes" id="UP000821866">
    <property type="component" value="Unassembled WGS sequence"/>
</dbReference>
<protein>
    <submittedName>
        <fullName evidence="2">Uncharacterized protein</fullName>
    </submittedName>
</protein>
<name>A0A9J6CWD5_RHIMP</name>
<feature type="region of interest" description="Disordered" evidence="1">
    <location>
        <begin position="19"/>
        <end position="38"/>
    </location>
</feature>
<comment type="caution">
    <text evidence="2">The sequence shown here is derived from an EMBL/GenBank/DDBJ whole genome shotgun (WGS) entry which is preliminary data.</text>
</comment>